<dbReference type="OrthoDB" id="1933717at2759"/>
<keyword evidence="5" id="KW-1185">Reference proteome</keyword>
<dbReference type="PANTHER" id="PTHR24321">
    <property type="entry name" value="DEHYDROGENASES, SHORT CHAIN"/>
    <property type="match status" value="1"/>
</dbReference>
<reference evidence="4" key="1">
    <citation type="submission" date="2019-07" db="EMBL/GenBank/DDBJ databases">
        <title>Hyphodiscus hymeniophilus genome sequencing and assembly.</title>
        <authorList>
            <person name="Kramer G."/>
            <person name="Nodwell J."/>
        </authorList>
    </citation>
    <scope>NUCLEOTIDE SEQUENCE</scope>
    <source>
        <strain evidence="4">ATCC 34498</strain>
    </source>
</reference>
<feature type="compositionally biased region" description="Polar residues" evidence="3">
    <location>
        <begin position="17"/>
        <end position="31"/>
    </location>
</feature>
<dbReference type="Pfam" id="PF00106">
    <property type="entry name" value="adh_short"/>
    <property type="match status" value="1"/>
</dbReference>
<sequence>MPPPRGSVNPIEGPGKSFSSEAASFTHEQPSTGDYEVTTVLHNDSYPEISPLSIAPLNKAVFVVGASRGIGLAIAKSFAQAGASHIALGARSELTSVKEEVLKAAADAKRSAPQVLCVELDVASQKSTEAASALVEKEFGKLDILLINAGKFSMGPLIADTDPEEWWDIYNVNLKGPYLISRACLPLMLKGGDKTIVTTASVGAFLITPGLSAYQDSKLAVLRLMEFVNREYADEGVTAFAIHPGNVPTELIGGPEGIPEDLKHIFVETPELSADTIVYLTKEKRVWLGGRYINVTWDMPELMAKEDEVVKGDKLKVKFVF</sequence>
<proteinExistence type="inferred from homology"/>
<name>A0A9P6VET8_9HELO</name>
<evidence type="ECO:0000313" key="4">
    <source>
        <dbReference type="EMBL" id="KAG0646534.1"/>
    </source>
</evidence>
<dbReference type="Proteomes" id="UP000785200">
    <property type="component" value="Unassembled WGS sequence"/>
</dbReference>
<keyword evidence="2" id="KW-0560">Oxidoreductase</keyword>
<comment type="similarity">
    <text evidence="1">Belongs to the short-chain dehydrogenases/reductases (SDR) family.</text>
</comment>
<feature type="region of interest" description="Disordered" evidence="3">
    <location>
        <begin position="1"/>
        <end position="31"/>
    </location>
</feature>
<dbReference type="SUPFAM" id="SSF51735">
    <property type="entry name" value="NAD(P)-binding Rossmann-fold domains"/>
    <property type="match status" value="1"/>
</dbReference>
<evidence type="ECO:0000256" key="1">
    <source>
        <dbReference type="ARBA" id="ARBA00006484"/>
    </source>
</evidence>
<dbReference type="Gene3D" id="3.40.50.720">
    <property type="entry name" value="NAD(P)-binding Rossmann-like Domain"/>
    <property type="match status" value="1"/>
</dbReference>
<dbReference type="GO" id="GO:0016491">
    <property type="term" value="F:oxidoreductase activity"/>
    <property type="evidence" value="ECO:0007669"/>
    <property type="project" value="UniProtKB-KW"/>
</dbReference>
<dbReference type="EMBL" id="VNKQ01000015">
    <property type="protein sequence ID" value="KAG0646534.1"/>
    <property type="molecule type" value="Genomic_DNA"/>
</dbReference>
<protein>
    <submittedName>
        <fullName evidence="4">Short chain dehydrogenase mpl6</fullName>
    </submittedName>
</protein>
<evidence type="ECO:0000256" key="3">
    <source>
        <dbReference type="SAM" id="MobiDB-lite"/>
    </source>
</evidence>
<gene>
    <name evidence="4" type="ORF">D0Z07_7419</name>
</gene>
<organism evidence="4 5">
    <name type="scientific">Hyphodiscus hymeniophilus</name>
    <dbReference type="NCBI Taxonomy" id="353542"/>
    <lineage>
        <taxon>Eukaryota</taxon>
        <taxon>Fungi</taxon>
        <taxon>Dikarya</taxon>
        <taxon>Ascomycota</taxon>
        <taxon>Pezizomycotina</taxon>
        <taxon>Leotiomycetes</taxon>
        <taxon>Helotiales</taxon>
        <taxon>Hyphodiscaceae</taxon>
        <taxon>Hyphodiscus</taxon>
    </lineage>
</organism>
<dbReference type="InterPro" id="IPR002347">
    <property type="entry name" value="SDR_fam"/>
</dbReference>
<dbReference type="AlphaFoldDB" id="A0A9P6VET8"/>
<evidence type="ECO:0000256" key="2">
    <source>
        <dbReference type="ARBA" id="ARBA00023002"/>
    </source>
</evidence>
<evidence type="ECO:0000313" key="5">
    <source>
        <dbReference type="Proteomes" id="UP000785200"/>
    </source>
</evidence>
<comment type="caution">
    <text evidence="4">The sequence shown here is derived from an EMBL/GenBank/DDBJ whole genome shotgun (WGS) entry which is preliminary data.</text>
</comment>
<accession>A0A9P6VET8</accession>
<dbReference type="PRINTS" id="PR00081">
    <property type="entry name" value="GDHRDH"/>
</dbReference>
<dbReference type="CDD" id="cd05233">
    <property type="entry name" value="SDR_c"/>
    <property type="match status" value="1"/>
</dbReference>
<dbReference type="InterPro" id="IPR036291">
    <property type="entry name" value="NAD(P)-bd_dom_sf"/>
</dbReference>
<dbReference type="PANTHER" id="PTHR24321:SF8">
    <property type="entry name" value="ESTRADIOL 17-BETA-DEHYDROGENASE 8-RELATED"/>
    <property type="match status" value="1"/>
</dbReference>